<evidence type="ECO:0000313" key="4">
    <source>
        <dbReference type="Proteomes" id="UP000321058"/>
    </source>
</evidence>
<feature type="chain" id="PRO_5022129074" evidence="2">
    <location>
        <begin position="26"/>
        <end position="324"/>
    </location>
</feature>
<dbReference type="SUPFAM" id="SSF53850">
    <property type="entry name" value="Periplasmic binding protein-like II"/>
    <property type="match status" value="1"/>
</dbReference>
<proteinExistence type="inferred from homology"/>
<gene>
    <name evidence="3" type="ORF">RSO01_17170</name>
</gene>
<sequence>MNRRHLLGVLAATPFAITRPSGAQAAYPTKPINIVVSVSAGGSIDTIARAYGEQLSQQLGQPVVIANKPGANGNIAAAAVANAAPDGYTLLATGGSTLNLNPFLYKSLPFDPVKSFTPVVLTARTNFILVVHPKLGVDSVEAFIALAKAKPRTLNYGSAGSGSLIQIASELFNTTAGIETNHVPYKGLAPAVNDLLSGQIDYMFDSATTMSHIQAGRLKALAVIGPNRLPALPEIKTLAEHGIQGVEAASGWHGLFAPAGTPPAIVDKLNTALIAILATPAMRERVIALGAEPASSTPDELARMLATDLVRLEPIVKKTGATLD</sequence>
<dbReference type="PANTHER" id="PTHR42928:SF5">
    <property type="entry name" value="BLR1237 PROTEIN"/>
    <property type="match status" value="1"/>
</dbReference>
<dbReference type="PIRSF" id="PIRSF017082">
    <property type="entry name" value="YflP"/>
    <property type="match status" value="1"/>
</dbReference>
<dbReference type="OrthoDB" id="7374848at2"/>
<accession>A0A512N7A9</accession>
<name>A0A512N7A9_9HYPH</name>
<dbReference type="Pfam" id="PF03401">
    <property type="entry name" value="TctC"/>
    <property type="match status" value="1"/>
</dbReference>
<dbReference type="Proteomes" id="UP000321058">
    <property type="component" value="Unassembled WGS sequence"/>
</dbReference>
<comment type="caution">
    <text evidence="3">The sequence shown here is derived from an EMBL/GenBank/DDBJ whole genome shotgun (WGS) entry which is preliminary data.</text>
</comment>
<dbReference type="RefSeq" id="WP_147148210.1">
    <property type="nucleotide sequence ID" value="NZ_BKAJ01000031.1"/>
</dbReference>
<dbReference type="InterPro" id="IPR005064">
    <property type="entry name" value="BUG"/>
</dbReference>
<keyword evidence="2" id="KW-0732">Signal</keyword>
<dbReference type="AlphaFoldDB" id="A0A512N7A9"/>
<evidence type="ECO:0000256" key="2">
    <source>
        <dbReference type="SAM" id="SignalP"/>
    </source>
</evidence>
<organism evidence="3 4">
    <name type="scientific">Reyranella soli</name>
    <dbReference type="NCBI Taxonomy" id="1230389"/>
    <lineage>
        <taxon>Bacteria</taxon>
        <taxon>Pseudomonadati</taxon>
        <taxon>Pseudomonadota</taxon>
        <taxon>Alphaproteobacteria</taxon>
        <taxon>Hyphomicrobiales</taxon>
        <taxon>Reyranellaceae</taxon>
        <taxon>Reyranella</taxon>
    </lineage>
</organism>
<feature type="signal peptide" evidence="2">
    <location>
        <begin position="1"/>
        <end position="25"/>
    </location>
</feature>
<dbReference type="EMBL" id="BKAJ01000031">
    <property type="protein sequence ID" value="GEP54551.1"/>
    <property type="molecule type" value="Genomic_DNA"/>
</dbReference>
<dbReference type="InterPro" id="IPR042100">
    <property type="entry name" value="Bug_dom1"/>
</dbReference>
<reference evidence="3 4" key="1">
    <citation type="submission" date="2019-07" db="EMBL/GenBank/DDBJ databases">
        <title>Whole genome shotgun sequence of Reyranella soli NBRC 108950.</title>
        <authorList>
            <person name="Hosoyama A."/>
            <person name="Uohara A."/>
            <person name="Ohji S."/>
            <person name="Ichikawa N."/>
        </authorList>
    </citation>
    <scope>NUCLEOTIDE SEQUENCE [LARGE SCALE GENOMIC DNA]</scope>
    <source>
        <strain evidence="3 4">NBRC 108950</strain>
    </source>
</reference>
<dbReference type="Gene3D" id="3.40.190.150">
    <property type="entry name" value="Bordetella uptake gene, domain 1"/>
    <property type="match status" value="1"/>
</dbReference>
<dbReference type="CDD" id="cd13578">
    <property type="entry name" value="PBP2_Bug27"/>
    <property type="match status" value="1"/>
</dbReference>
<evidence type="ECO:0000313" key="3">
    <source>
        <dbReference type="EMBL" id="GEP54551.1"/>
    </source>
</evidence>
<dbReference type="PANTHER" id="PTHR42928">
    <property type="entry name" value="TRICARBOXYLATE-BINDING PROTEIN"/>
    <property type="match status" value="1"/>
</dbReference>
<dbReference type="Gene3D" id="3.40.190.10">
    <property type="entry name" value="Periplasmic binding protein-like II"/>
    <property type="match status" value="1"/>
</dbReference>
<protein>
    <submittedName>
        <fullName evidence="3">MFS transporter</fullName>
    </submittedName>
</protein>
<comment type="similarity">
    <text evidence="1">Belongs to the UPF0065 (bug) family.</text>
</comment>
<evidence type="ECO:0000256" key="1">
    <source>
        <dbReference type="ARBA" id="ARBA00006987"/>
    </source>
</evidence>
<keyword evidence="4" id="KW-1185">Reference proteome</keyword>